<dbReference type="InterPro" id="IPR053038">
    <property type="entry name" value="RLP_Defense"/>
</dbReference>
<proteinExistence type="predicted"/>
<evidence type="ECO:0000256" key="3">
    <source>
        <dbReference type="ARBA" id="ARBA00022614"/>
    </source>
</evidence>
<dbReference type="SMART" id="SM00369">
    <property type="entry name" value="LRR_TYP"/>
    <property type="match status" value="4"/>
</dbReference>
<dbReference type="PANTHER" id="PTHR48064:SF6">
    <property type="entry name" value="RECEPTOR-LIKE PROTEIN KINASE 2"/>
    <property type="match status" value="1"/>
</dbReference>
<dbReference type="Pfam" id="PF13855">
    <property type="entry name" value="LRR_8"/>
    <property type="match status" value="1"/>
</dbReference>
<evidence type="ECO:0000256" key="5">
    <source>
        <dbReference type="SAM" id="MobiDB-lite"/>
    </source>
</evidence>
<comment type="subcellular location">
    <subcellularLocation>
        <location evidence="1">Cell membrane</location>
    </subcellularLocation>
</comment>
<evidence type="ECO:0000256" key="2">
    <source>
        <dbReference type="ARBA" id="ARBA00022475"/>
    </source>
</evidence>
<dbReference type="InterPro" id="IPR001611">
    <property type="entry name" value="Leu-rich_rpt"/>
</dbReference>
<keyword evidence="2" id="KW-0472">Membrane</keyword>
<evidence type="ECO:0000256" key="1">
    <source>
        <dbReference type="ARBA" id="ARBA00004236"/>
    </source>
</evidence>
<gene>
    <name evidence="6" type="ORF">OAUR00152_LOCUS15017</name>
</gene>
<dbReference type="InterPro" id="IPR032675">
    <property type="entry name" value="LRR_dom_sf"/>
</dbReference>
<reference evidence="6" key="1">
    <citation type="submission" date="2021-01" db="EMBL/GenBank/DDBJ databases">
        <authorList>
            <person name="Corre E."/>
            <person name="Pelletier E."/>
            <person name="Niang G."/>
            <person name="Scheremetjew M."/>
            <person name="Finn R."/>
            <person name="Kale V."/>
            <person name="Holt S."/>
            <person name="Cochrane G."/>
            <person name="Meng A."/>
            <person name="Brown T."/>
            <person name="Cohen L."/>
        </authorList>
    </citation>
    <scope>NUCLEOTIDE SEQUENCE</scope>
    <source>
        <strain evidence="6">Isolate 1302-5</strain>
    </source>
</reference>
<feature type="compositionally biased region" description="Basic and acidic residues" evidence="5">
    <location>
        <begin position="215"/>
        <end position="226"/>
    </location>
</feature>
<evidence type="ECO:0000313" key="6">
    <source>
        <dbReference type="EMBL" id="CAE2238914.1"/>
    </source>
</evidence>
<feature type="compositionally biased region" description="Basic and acidic residues" evidence="5">
    <location>
        <begin position="197"/>
        <end position="206"/>
    </location>
</feature>
<organism evidence="6">
    <name type="scientific">Odontella aurita</name>
    <dbReference type="NCBI Taxonomy" id="265563"/>
    <lineage>
        <taxon>Eukaryota</taxon>
        <taxon>Sar</taxon>
        <taxon>Stramenopiles</taxon>
        <taxon>Ochrophyta</taxon>
        <taxon>Bacillariophyta</taxon>
        <taxon>Mediophyceae</taxon>
        <taxon>Biddulphiophycidae</taxon>
        <taxon>Eupodiscales</taxon>
        <taxon>Odontellaceae</taxon>
        <taxon>Odontella</taxon>
    </lineage>
</organism>
<keyword evidence="2" id="KW-1003">Cell membrane</keyword>
<dbReference type="FunFam" id="3.80.10.10:FF:000041">
    <property type="entry name" value="LRR receptor-like serine/threonine-protein kinase ERECTA"/>
    <property type="match status" value="1"/>
</dbReference>
<accession>A0A7S4ISZ5</accession>
<feature type="region of interest" description="Disordered" evidence="5">
    <location>
        <begin position="434"/>
        <end position="454"/>
    </location>
</feature>
<feature type="compositionally biased region" description="Low complexity" evidence="5">
    <location>
        <begin position="135"/>
        <end position="145"/>
    </location>
</feature>
<protein>
    <recommendedName>
        <fullName evidence="7">Leucine-rich repeat-containing N-terminal plant-type domain-containing protein</fullName>
    </recommendedName>
</protein>
<sequence length="1069" mass="115739">MKGGNKQGGNNDPSAEESAKGGRNELSDDPSALARASNVGDGLNYDVRGDEGIASVHESAEENEANCGKTIRESNTPVLPATATGNTKDEVGSCATCQRSHQEQDQTHVGSWELGSHDESSREALHQPRSRENSADQSPAASQSAKAREAWLRKRNEGRKKSGEPSSDSRVNKYSNNAANQTGVNWKGKETGITGSHDTDDSKQLGDTRGMGFERQNDGQVSHRYESSAVSENNIEAKREIKNDGIVSRSKSLKFQGHRHVEIGSQNGREEMCTNHNNEPLSSALENRVGDRECDGTEVATATKGERNRAALEILDPPDSGSGNNTDQFKRDASSHIGLDAAIVNQDGSHSDIEVLEKKTAHQNSVVSDSEVEFFMGQMINSTQNCVVSPNWTHQGSSGSPSAVEVTQTQPGFDYIQGRAAGRMPEWGRRRPLVHSASDLSRPAEEEEGNGNESKHSAIVVDMAELAPDADEAGVAEVSATAKSEVVQEATVSRAVSRSICTVSVVLEGVLIKSQRFLMKAQDGEHKCRCSPLHTKRGKIFLVASLVTIAAVALVATLLAHPNQSLSAGNGNEPLGRIIDPLSGMFVSENSPQRKALQWIANERRSSTRSDSSLSSLNDTTTLMFQRYGLAVLYFATGGPSSWNNMMNFLSPEPECEWKEDGRGIFCNDFNEVVEIHLDSNNLTNLLPLPELAAFPHLLNLSLANNSIVGLSNDYTEGFQSLLKFDLSYNDLSSTFPSSFSRLTALEWLNLESSSLSGSIPPTIGNMSSLVYLNLSRNRLNSTISSSWTELSSLETFYVSHNALNGTLPVGNALRENLKDISAGKNSLTGTIPSFSSYPSLEHIWLNHNKFHGSIPTSLGNMTNLKSVYFEANRLLSTIPPEIFASQSLEALVLGSNKLTGSLPNAISNGFVLLAIEKNYISGTIPVSFGNLPSLDGLSLHSNLLTGEIPSSIGDMSKNLTLLALEKNMLNSTVPMSLGRLQNLKWLTLASNDLIGTFDSLCAAEIEFAMLTADCEQPKAEVNCTCCSYCCSDSERNCDNIQFSFDAFFDSCYPHLSSCDVFGRPRPSL</sequence>
<feature type="compositionally biased region" description="Basic and acidic residues" evidence="5">
    <location>
        <begin position="146"/>
        <end position="163"/>
    </location>
</feature>
<evidence type="ECO:0008006" key="7">
    <source>
        <dbReference type="Google" id="ProtNLM"/>
    </source>
</evidence>
<dbReference type="Pfam" id="PF00560">
    <property type="entry name" value="LRR_1"/>
    <property type="match status" value="2"/>
</dbReference>
<keyword evidence="4" id="KW-0677">Repeat</keyword>
<dbReference type="PANTHER" id="PTHR48064">
    <property type="entry name" value="OS01G0750400 PROTEIN"/>
    <property type="match status" value="1"/>
</dbReference>
<dbReference type="EMBL" id="HBKQ01022116">
    <property type="protein sequence ID" value="CAE2238914.1"/>
    <property type="molecule type" value="Transcribed_RNA"/>
</dbReference>
<evidence type="ECO:0000256" key="4">
    <source>
        <dbReference type="ARBA" id="ARBA00022737"/>
    </source>
</evidence>
<feature type="compositionally biased region" description="Basic and acidic residues" evidence="5">
    <location>
        <begin position="115"/>
        <end position="134"/>
    </location>
</feature>
<feature type="compositionally biased region" description="Basic and acidic residues" evidence="5">
    <location>
        <begin position="17"/>
        <end position="26"/>
    </location>
</feature>
<name>A0A7S4ISZ5_9STRA</name>
<keyword evidence="3" id="KW-0433">Leucine-rich repeat</keyword>
<dbReference type="AlphaFoldDB" id="A0A7S4ISZ5"/>
<feature type="compositionally biased region" description="Polar residues" evidence="5">
    <location>
        <begin position="164"/>
        <end position="184"/>
    </location>
</feature>
<dbReference type="SUPFAM" id="SSF52058">
    <property type="entry name" value="L domain-like"/>
    <property type="match status" value="1"/>
</dbReference>
<dbReference type="FunFam" id="3.80.10.10:FF:000383">
    <property type="entry name" value="Leucine-rich repeat receptor protein kinase EMS1"/>
    <property type="match status" value="1"/>
</dbReference>
<feature type="region of interest" description="Disordered" evidence="5">
    <location>
        <begin position="1"/>
        <end position="231"/>
    </location>
</feature>
<dbReference type="GO" id="GO:0005886">
    <property type="term" value="C:plasma membrane"/>
    <property type="evidence" value="ECO:0007669"/>
    <property type="project" value="UniProtKB-SubCell"/>
</dbReference>
<dbReference type="InterPro" id="IPR003591">
    <property type="entry name" value="Leu-rich_rpt_typical-subtyp"/>
</dbReference>
<dbReference type="Gene3D" id="3.80.10.10">
    <property type="entry name" value="Ribonuclease Inhibitor"/>
    <property type="match status" value="4"/>
</dbReference>